<organism evidence="2 3">
    <name type="scientific">Bacillus selenitireducens (strain ATCC 700615 / DSM 15326 / MLS10)</name>
    <dbReference type="NCBI Taxonomy" id="439292"/>
    <lineage>
        <taxon>Bacteria</taxon>
        <taxon>Bacillati</taxon>
        <taxon>Bacillota</taxon>
        <taxon>Bacilli</taxon>
        <taxon>Bacillales</taxon>
        <taxon>Bacillaceae</taxon>
        <taxon>Salisediminibacterium</taxon>
    </lineage>
</organism>
<protein>
    <recommendedName>
        <fullName evidence="4">Lipoprotein</fullName>
    </recommendedName>
</protein>
<dbReference type="OrthoDB" id="2436339at2"/>
<dbReference type="HOGENOM" id="CLU_1183112_0_0_9"/>
<feature type="chain" id="PRO_5003090826" description="Lipoprotein" evidence="1">
    <location>
        <begin position="21"/>
        <end position="234"/>
    </location>
</feature>
<dbReference type="EMBL" id="CP001791">
    <property type="protein sequence ID" value="ADH98852.1"/>
    <property type="molecule type" value="Genomic_DNA"/>
</dbReference>
<accession>D6XSR6</accession>
<gene>
    <name evidence="2" type="ordered locus">Bsel_1340</name>
</gene>
<keyword evidence="3" id="KW-1185">Reference proteome</keyword>
<dbReference type="RefSeq" id="WP_013172276.1">
    <property type="nucleotide sequence ID" value="NC_014219.1"/>
</dbReference>
<reference evidence="2" key="1">
    <citation type="submission" date="2009-10" db="EMBL/GenBank/DDBJ databases">
        <title>Complete sequence of Bacillus selenitireducens MLS10.</title>
        <authorList>
            <consortium name="US DOE Joint Genome Institute"/>
            <person name="Lucas S."/>
            <person name="Copeland A."/>
            <person name="Lapidus A."/>
            <person name="Glavina del Rio T."/>
            <person name="Dalin E."/>
            <person name="Tice H."/>
            <person name="Bruce D."/>
            <person name="Goodwin L."/>
            <person name="Pitluck S."/>
            <person name="Sims D."/>
            <person name="Brettin T."/>
            <person name="Detter J.C."/>
            <person name="Han C."/>
            <person name="Larimer F."/>
            <person name="Land M."/>
            <person name="Hauser L."/>
            <person name="Kyrpides N."/>
            <person name="Ovchinnikova G."/>
            <person name="Stolz J."/>
        </authorList>
    </citation>
    <scope>NUCLEOTIDE SEQUENCE [LARGE SCALE GENOMIC DNA]</scope>
    <source>
        <strain evidence="2">MLS10</strain>
    </source>
</reference>
<sequence>MSKYLSILGSFILLALLSSACINEQSENSSLDISFEEVEAVYHENTPPLSAEDYADMTAYATVLFENRAHMIDQSATEEVQKWFIRYYIQREEFQEEWDLEEIIQLAEDRYIYENAWRMYAKEAYDVQVSDDMIDQQAHYNIQVYEQNTPALIEGMSQGMDKDLEEFLMEFDRDHAERTVIWQRLIPKLLEESEHETAENMNGVHLREQFDQEVEEYLEEMGEISFMDTNDHMH</sequence>
<keyword evidence="1" id="KW-0732">Signal</keyword>
<evidence type="ECO:0008006" key="4">
    <source>
        <dbReference type="Google" id="ProtNLM"/>
    </source>
</evidence>
<dbReference type="AlphaFoldDB" id="D6XSR6"/>
<dbReference type="Proteomes" id="UP000000271">
    <property type="component" value="Chromosome"/>
</dbReference>
<evidence type="ECO:0000256" key="1">
    <source>
        <dbReference type="SAM" id="SignalP"/>
    </source>
</evidence>
<evidence type="ECO:0000313" key="2">
    <source>
        <dbReference type="EMBL" id="ADH98852.1"/>
    </source>
</evidence>
<evidence type="ECO:0000313" key="3">
    <source>
        <dbReference type="Proteomes" id="UP000000271"/>
    </source>
</evidence>
<feature type="signal peptide" evidence="1">
    <location>
        <begin position="1"/>
        <end position="20"/>
    </location>
</feature>
<dbReference type="KEGG" id="bse:Bsel_1340"/>
<dbReference type="PROSITE" id="PS51257">
    <property type="entry name" value="PROKAR_LIPOPROTEIN"/>
    <property type="match status" value="1"/>
</dbReference>
<name>D6XSR6_BACIE</name>
<proteinExistence type="predicted"/>